<dbReference type="GO" id="GO:0051082">
    <property type="term" value="F:unfolded protein binding"/>
    <property type="evidence" value="ECO:0007669"/>
    <property type="project" value="InterPro"/>
</dbReference>
<feature type="domain" description="Chaperone DnaJ C-terminal" evidence="2">
    <location>
        <begin position="404"/>
        <end position="565"/>
    </location>
</feature>
<evidence type="ECO:0000313" key="3">
    <source>
        <dbReference type="EMBL" id="KAH8502304.1"/>
    </source>
</evidence>
<dbReference type="Pfam" id="PF01556">
    <property type="entry name" value="DnaJ_C"/>
    <property type="match status" value="1"/>
</dbReference>
<dbReference type="FunFam" id="2.60.260.20:FF:000002">
    <property type="entry name" value="Dnaj homolog subfamily b member"/>
    <property type="match status" value="1"/>
</dbReference>
<keyword evidence="4" id="KW-1185">Reference proteome</keyword>
<gene>
    <name evidence="3" type="ORF">H0E87_013845</name>
</gene>
<dbReference type="InterPro" id="IPR002939">
    <property type="entry name" value="DnaJ_C"/>
</dbReference>
<dbReference type="SUPFAM" id="SSF49493">
    <property type="entry name" value="HSP40/DnaJ peptide-binding domain"/>
    <property type="match status" value="2"/>
</dbReference>
<dbReference type="GO" id="GO:0006457">
    <property type="term" value="P:protein folding"/>
    <property type="evidence" value="ECO:0007669"/>
    <property type="project" value="InterPro"/>
</dbReference>
<dbReference type="FunFam" id="2.60.260.20:FF:000006">
    <property type="entry name" value="DnaJ subfamily B member 13"/>
    <property type="match status" value="1"/>
</dbReference>
<organism evidence="3 4">
    <name type="scientific">Populus deltoides</name>
    <name type="common">Eastern poplar</name>
    <name type="synonym">Eastern cottonwood</name>
    <dbReference type="NCBI Taxonomy" id="3696"/>
    <lineage>
        <taxon>Eukaryota</taxon>
        <taxon>Viridiplantae</taxon>
        <taxon>Streptophyta</taxon>
        <taxon>Embryophyta</taxon>
        <taxon>Tracheophyta</taxon>
        <taxon>Spermatophyta</taxon>
        <taxon>Magnoliopsida</taxon>
        <taxon>eudicotyledons</taxon>
        <taxon>Gunneridae</taxon>
        <taxon>Pentapetalae</taxon>
        <taxon>rosids</taxon>
        <taxon>fabids</taxon>
        <taxon>Malpighiales</taxon>
        <taxon>Salicaceae</taxon>
        <taxon>Saliceae</taxon>
        <taxon>Populus</taxon>
    </lineage>
</organism>
<dbReference type="PANTHER" id="PTHR24078">
    <property type="entry name" value="DNAJ HOMOLOG SUBFAMILY C MEMBER"/>
    <property type="match status" value="1"/>
</dbReference>
<name>A0A8T2YAY1_POPDE</name>
<comment type="caution">
    <text evidence="3">The sequence shown here is derived from an EMBL/GenBank/DDBJ whole genome shotgun (WGS) entry which is preliminary data.</text>
</comment>
<evidence type="ECO:0000256" key="1">
    <source>
        <dbReference type="ARBA" id="ARBA00023186"/>
    </source>
</evidence>
<keyword evidence="1" id="KW-0143">Chaperone</keyword>
<protein>
    <recommendedName>
        <fullName evidence="2">Chaperone DnaJ C-terminal domain-containing protein</fullName>
    </recommendedName>
</protein>
<dbReference type="InterPro" id="IPR051339">
    <property type="entry name" value="DnaJ_subfamily_B"/>
</dbReference>
<dbReference type="InterPro" id="IPR008971">
    <property type="entry name" value="HSP40/DnaJ_pept-bd"/>
</dbReference>
<dbReference type="Gene3D" id="2.60.260.20">
    <property type="entry name" value="Urease metallochaperone UreE, N-terminal domain"/>
    <property type="match status" value="3"/>
</dbReference>
<dbReference type="AlphaFoldDB" id="A0A8T2YAY1"/>
<dbReference type="GO" id="GO:0051087">
    <property type="term" value="F:protein-folding chaperone binding"/>
    <property type="evidence" value="ECO:0007669"/>
    <property type="project" value="TreeGrafter"/>
</dbReference>
<dbReference type="Proteomes" id="UP000807159">
    <property type="component" value="Chromosome 7"/>
</dbReference>
<sequence>MTSQSRSADDIFARFFGFNSPNQNRRETGISSRSAEDIFAGFFGSNSPNQNRRETRISSRSADDIFAGFFGFNSPNQKRRETRISSRSADNIFVRFFGSNSPNQNRRETGISSRSADDIFAGFFGSKSPNQNRRETRISSRSADDIFAGFFGFNSPNQNRRETGISGISSRSADDIFAEFFGSNSPNQNRRETRISSRSADDIFAGFFGSNSPNQNRREIGISGISSRSADDIFAEFFGSNSPNQNRRETGISSRSADDIFAGFYGSNSPNQNRRETRISSRSADDIFAGFFGSNSLNQNKRGRGISSNINGDDNDISRSFDQSFGVSAPGKDPAIKHTLPCSLEELYQGATKRVKITREVADRNGPNQNRKGTEFSNNRDDDCIVRSFEESVVVSAPGKDPAIKHTLPCSLEELYQGATKTVKITRQVADRRGERSLTREIEEILTIDTKPGWKKGTEITFEEKGNERPNVTPADVVFIVDEKPHSEFTRDGNDLIVTRRISVPEAFTGYTVHLTTLDGRNLTLPINDVIHPNYQKVVPNEGMPILGDPSKRGVLKIKFDIRFPTRINAEQKAGIRRLFGA</sequence>
<dbReference type="CDD" id="cd10747">
    <property type="entry name" value="DnaJ_C"/>
    <property type="match status" value="1"/>
</dbReference>
<proteinExistence type="predicted"/>
<accession>A0A8T2YAY1</accession>
<dbReference type="PANTHER" id="PTHR24078:SF577">
    <property type="entry name" value="OS05G0562300 PROTEIN"/>
    <property type="match status" value="1"/>
</dbReference>
<evidence type="ECO:0000259" key="2">
    <source>
        <dbReference type="Pfam" id="PF01556"/>
    </source>
</evidence>
<evidence type="ECO:0000313" key="4">
    <source>
        <dbReference type="Proteomes" id="UP000807159"/>
    </source>
</evidence>
<reference evidence="3" key="1">
    <citation type="journal article" date="2021" name="J. Hered.">
        <title>Genome Assembly of Salicaceae Populus deltoides (Eastern Cottonwood) I-69 Based on Nanopore Sequencing and Hi-C Technologies.</title>
        <authorList>
            <person name="Bai S."/>
            <person name="Wu H."/>
            <person name="Zhang J."/>
            <person name="Pan Z."/>
            <person name="Zhao W."/>
            <person name="Li Z."/>
            <person name="Tong C."/>
        </authorList>
    </citation>
    <scope>NUCLEOTIDE SEQUENCE</scope>
    <source>
        <tissue evidence="3">Leaf</tissue>
    </source>
</reference>
<dbReference type="EMBL" id="JACEGQ020000007">
    <property type="protein sequence ID" value="KAH8502304.1"/>
    <property type="molecule type" value="Genomic_DNA"/>
</dbReference>
<dbReference type="GO" id="GO:0005829">
    <property type="term" value="C:cytosol"/>
    <property type="evidence" value="ECO:0007669"/>
    <property type="project" value="TreeGrafter"/>
</dbReference>